<feature type="compositionally biased region" description="Acidic residues" evidence="1">
    <location>
        <begin position="82"/>
        <end position="105"/>
    </location>
</feature>
<proteinExistence type="predicted"/>
<dbReference type="AlphaFoldDB" id="A0AA35VLL6"/>
<organism evidence="2 3">
    <name type="scientific">Lactuca saligna</name>
    <name type="common">Willowleaf lettuce</name>
    <dbReference type="NCBI Taxonomy" id="75948"/>
    <lineage>
        <taxon>Eukaryota</taxon>
        <taxon>Viridiplantae</taxon>
        <taxon>Streptophyta</taxon>
        <taxon>Embryophyta</taxon>
        <taxon>Tracheophyta</taxon>
        <taxon>Spermatophyta</taxon>
        <taxon>Magnoliopsida</taxon>
        <taxon>eudicotyledons</taxon>
        <taxon>Gunneridae</taxon>
        <taxon>Pentapetalae</taxon>
        <taxon>asterids</taxon>
        <taxon>campanulids</taxon>
        <taxon>Asterales</taxon>
        <taxon>Asteraceae</taxon>
        <taxon>Cichorioideae</taxon>
        <taxon>Cichorieae</taxon>
        <taxon>Lactucinae</taxon>
        <taxon>Lactuca</taxon>
    </lineage>
</organism>
<dbReference type="Proteomes" id="UP001177003">
    <property type="component" value="Chromosome 2"/>
</dbReference>
<dbReference type="EMBL" id="OX465078">
    <property type="protein sequence ID" value="CAI9271059.1"/>
    <property type="molecule type" value="Genomic_DNA"/>
</dbReference>
<evidence type="ECO:0000313" key="3">
    <source>
        <dbReference type="Proteomes" id="UP001177003"/>
    </source>
</evidence>
<keyword evidence="3" id="KW-1185">Reference proteome</keyword>
<name>A0AA35VLL6_LACSI</name>
<evidence type="ECO:0000313" key="2">
    <source>
        <dbReference type="EMBL" id="CAI9271059.1"/>
    </source>
</evidence>
<reference evidence="2" key="1">
    <citation type="submission" date="2023-04" db="EMBL/GenBank/DDBJ databases">
        <authorList>
            <person name="Vijverberg K."/>
            <person name="Xiong W."/>
            <person name="Schranz E."/>
        </authorList>
    </citation>
    <scope>NUCLEOTIDE SEQUENCE</scope>
</reference>
<protein>
    <submittedName>
        <fullName evidence="2">Uncharacterized protein</fullName>
    </submittedName>
</protein>
<feature type="region of interest" description="Disordered" evidence="1">
    <location>
        <begin position="80"/>
        <end position="105"/>
    </location>
</feature>
<evidence type="ECO:0000256" key="1">
    <source>
        <dbReference type="SAM" id="MobiDB-lite"/>
    </source>
</evidence>
<gene>
    <name evidence="2" type="ORF">LSALG_LOCUS11341</name>
</gene>
<accession>A0AA35VLL6</accession>
<sequence length="158" mass="18503">MDPIFIQVDVHFQGILSKYPIRYTRGITQRFSNINFAGMDKNGCYEFTERFTGEKCEELYYYQPDIDFPKGLIKEFETWALDGDEDEDEDDPGDEDVDVDDDEDDLSNLHIFKKNNGPDIDMDEDTCLGKPLEEAIDDNEDVYHDLPNIFNDNPHWKE</sequence>